<organism evidence="2 3">
    <name type="scientific">Sphagnurus paluster</name>
    <dbReference type="NCBI Taxonomy" id="117069"/>
    <lineage>
        <taxon>Eukaryota</taxon>
        <taxon>Fungi</taxon>
        <taxon>Dikarya</taxon>
        <taxon>Basidiomycota</taxon>
        <taxon>Agaricomycotina</taxon>
        <taxon>Agaricomycetes</taxon>
        <taxon>Agaricomycetidae</taxon>
        <taxon>Agaricales</taxon>
        <taxon>Tricholomatineae</taxon>
        <taxon>Lyophyllaceae</taxon>
        <taxon>Sphagnurus</taxon>
    </lineage>
</organism>
<dbReference type="Proteomes" id="UP000717328">
    <property type="component" value="Unassembled WGS sequence"/>
</dbReference>
<keyword evidence="3" id="KW-1185">Reference proteome</keyword>
<proteinExistence type="predicted"/>
<protein>
    <submittedName>
        <fullName evidence="2">Uncharacterized protein</fullName>
    </submittedName>
</protein>
<evidence type="ECO:0000313" key="3">
    <source>
        <dbReference type="Proteomes" id="UP000717328"/>
    </source>
</evidence>
<sequence>MYRIPPPNLHSPPSSPTSHAQRALPRRARAPIEIMAIDPRPRPLPPLPPRPAGNTHHPPKGAARFIPGPLIRTLVLHFTHTPAVPALLFTLLGKERKRALPEWLAPCLLIVHLVYSTYRLVLYQAPLAAAPVGHPPRAQAAAPNPARANANVRRKGIVNESDDSAFARTAALVRAFFDADTQRVILFWALLVRDLVLVEAAIRAGEWFLGFRKRGILREPRVVRGRARARGAAVGLRDRRVRL</sequence>
<name>A0A9P7K3R5_9AGAR</name>
<reference evidence="2" key="2">
    <citation type="submission" date="2021-10" db="EMBL/GenBank/DDBJ databases">
        <title>Phylogenomics reveals ancestral predisposition of the termite-cultivated fungus Termitomyces towards a domesticated lifestyle.</title>
        <authorList>
            <person name="Auxier B."/>
            <person name="Grum-Grzhimaylo A."/>
            <person name="Cardenas M.E."/>
            <person name="Lodge J.D."/>
            <person name="Laessoe T."/>
            <person name="Pedersen O."/>
            <person name="Smith M.E."/>
            <person name="Kuyper T.W."/>
            <person name="Franco-Molano E.A."/>
            <person name="Baroni T.J."/>
            <person name="Aanen D.K."/>
        </authorList>
    </citation>
    <scope>NUCLEOTIDE SEQUENCE</scope>
    <source>
        <strain evidence="2">D49</strain>
    </source>
</reference>
<evidence type="ECO:0000256" key="1">
    <source>
        <dbReference type="SAM" id="MobiDB-lite"/>
    </source>
</evidence>
<dbReference type="AlphaFoldDB" id="A0A9P7K3R5"/>
<feature type="compositionally biased region" description="Pro residues" evidence="1">
    <location>
        <begin position="1"/>
        <end position="15"/>
    </location>
</feature>
<reference evidence="2" key="1">
    <citation type="submission" date="2021-02" db="EMBL/GenBank/DDBJ databases">
        <authorList>
            <person name="Nieuwenhuis M."/>
            <person name="Van De Peppel L.J.J."/>
        </authorList>
    </citation>
    <scope>NUCLEOTIDE SEQUENCE</scope>
    <source>
        <strain evidence="2">D49</strain>
    </source>
</reference>
<feature type="region of interest" description="Disordered" evidence="1">
    <location>
        <begin position="38"/>
        <end position="62"/>
    </location>
</feature>
<feature type="region of interest" description="Disordered" evidence="1">
    <location>
        <begin position="1"/>
        <end position="25"/>
    </location>
</feature>
<dbReference type="EMBL" id="JABCKI010006043">
    <property type="protein sequence ID" value="KAG5635668.1"/>
    <property type="molecule type" value="Genomic_DNA"/>
</dbReference>
<feature type="compositionally biased region" description="Pro residues" evidence="1">
    <location>
        <begin position="42"/>
        <end position="51"/>
    </location>
</feature>
<accession>A0A9P7K3R5</accession>
<gene>
    <name evidence="2" type="ORF">H0H81_010444</name>
</gene>
<evidence type="ECO:0000313" key="2">
    <source>
        <dbReference type="EMBL" id="KAG5635668.1"/>
    </source>
</evidence>
<comment type="caution">
    <text evidence="2">The sequence shown here is derived from an EMBL/GenBank/DDBJ whole genome shotgun (WGS) entry which is preliminary data.</text>
</comment>